<accession>A0A0B6YUJ5</accession>
<dbReference type="InterPro" id="IPR053901">
    <property type="entry name" value="C5orf34-like"/>
</dbReference>
<feature type="domain" description="C5orf34-like" evidence="1">
    <location>
        <begin position="5"/>
        <end position="71"/>
    </location>
</feature>
<evidence type="ECO:0000259" key="1">
    <source>
        <dbReference type="Pfam" id="PF22834"/>
    </source>
</evidence>
<evidence type="ECO:0000313" key="2">
    <source>
        <dbReference type="EMBL" id="CEK59451.1"/>
    </source>
</evidence>
<name>A0A0B6YUJ5_9EUPU</name>
<feature type="non-terminal residue" evidence="2">
    <location>
        <position position="80"/>
    </location>
</feature>
<gene>
    <name evidence="2" type="primary">ORF36357</name>
</gene>
<dbReference type="PANTHER" id="PTHR34531">
    <property type="entry name" value="ZGC:153352"/>
    <property type="match status" value="1"/>
</dbReference>
<dbReference type="Pfam" id="PF22834">
    <property type="entry name" value="Polo_box_4"/>
    <property type="match status" value="1"/>
</dbReference>
<reference evidence="2" key="1">
    <citation type="submission" date="2014-12" db="EMBL/GenBank/DDBJ databases">
        <title>Insight into the proteome of Arion vulgaris.</title>
        <authorList>
            <person name="Aradska J."/>
            <person name="Bulat T."/>
            <person name="Smidak R."/>
            <person name="Sarate P."/>
            <person name="Gangsoo J."/>
            <person name="Sialana F."/>
            <person name="Bilban M."/>
            <person name="Lubec G."/>
        </authorList>
    </citation>
    <scope>NUCLEOTIDE SEQUENCE</scope>
    <source>
        <tissue evidence="2">Skin</tissue>
    </source>
</reference>
<dbReference type="AlphaFoldDB" id="A0A0B6YUJ5"/>
<dbReference type="InterPro" id="IPR053900">
    <property type="entry name" value="C5orf34-like_dom"/>
</dbReference>
<feature type="non-terminal residue" evidence="2">
    <location>
        <position position="1"/>
    </location>
</feature>
<dbReference type="EMBL" id="HACG01012586">
    <property type="protein sequence ID" value="CEK59451.1"/>
    <property type="molecule type" value="Transcribed_RNA"/>
</dbReference>
<dbReference type="PANTHER" id="PTHR34531:SF1">
    <property type="entry name" value="CHROMOSOME 5 OPEN READING FRAME 34"/>
    <property type="match status" value="1"/>
</dbReference>
<sequence>CHRPDMTVIEIHPGDGSVLVSQGVKAHFFTHYVLVEDQLEERTYSLKSMPHHKLNGMYSIKKLIDTANRFLMMNNGWEQR</sequence>
<organism evidence="2">
    <name type="scientific">Arion vulgaris</name>
    <dbReference type="NCBI Taxonomy" id="1028688"/>
    <lineage>
        <taxon>Eukaryota</taxon>
        <taxon>Metazoa</taxon>
        <taxon>Spiralia</taxon>
        <taxon>Lophotrochozoa</taxon>
        <taxon>Mollusca</taxon>
        <taxon>Gastropoda</taxon>
        <taxon>Heterobranchia</taxon>
        <taxon>Euthyneura</taxon>
        <taxon>Panpulmonata</taxon>
        <taxon>Eupulmonata</taxon>
        <taxon>Stylommatophora</taxon>
        <taxon>Helicina</taxon>
        <taxon>Arionoidea</taxon>
        <taxon>Arionidae</taxon>
        <taxon>Arion</taxon>
    </lineage>
</organism>
<protein>
    <recommendedName>
        <fullName evidence="1">C5orf34-like domain-containing protein</fullName>
    </recommendedName>
</protein>
<proteinExistence type="predicted"/>